<reference evidence="15" key="1">
    <citation type="submission" date="2012-05" db="EMBL/GenBank/DDBJ databases">
        <title>Whole Genome Assembly of Lutzomyia longipalpis.</title>
        <authorList>
            <person name="Richards S."/>
            <person name="Qu C."/>
            <person name="Dillon R."/>
            <person name="Worley K."/>
            <person name="Scherer S."/>
            <person name="Batterton M."/>
            <person name="Taylor A."/>
            <person name="Hawes A."/>
            <person name="Hernandez B."/>
            <person name="Kovar C."/>
            <person name="Mandapat C."/>
            <person name="Pham C."/>
            <person name="Qu C."/>
            <person name="Jing C."/>
            <person name="Bess C."/>
            <person name="Bandaranaike D."/>
            <person name="Ngo D."/>
            <person name="Ongeri F."/>
            <person name="Arias F."/>
            <person name="Lara F."/>
            <person name="Weissenberger G."/>
            <person name="Kamau G."/>
            <person name="Han H."/>
            <person name="Shen H."/>
            <person name="Dinh H."/>
            <person name="Khalil I."/>
            <person name="Jones J."/>
            <person name="Shafer J."/>
            <person name="Jayaseelan J."/>
            <person name="Quiroz J."/>
            <person name="Blankenburg K."/>
            <person name="Nguyen L."/>
            <person name="Jackson L."/>
            <person name="Francisco L."/>
            <person name="Tang L.-Y."/>
            <person name="Pu L.-L."/>
            <person name="Perales L."/>
            <person name="Lorensuhewa L."/>
            <person name="Munidasa M."/>
            <person name="Coyle M."/>
            <person name="Taylor M."/>
            <person name="Puazo M."/>
            <person name="Firestine M."/>
            <person name="Scheel M."/>
            <person name="Javaid M."/>
            <person name="Wang M."/>
            <person name="Li M."/>
            <person name="Tabassum N."/>
            <person name="Saada N."/>
            <person name="Osuji N."/>
            <person name="Aqrawi P."/>
            <person name="Fu Q."/>
            <person name="Thornton R."/>
            <person name="Raj R."/>
            <person name="Goodspeed R."/>
            <person name="Mata R."/>
            <person name="Najjar R."/>
            <person name="Gubbala S."/>
            <person name="Lee S."/>
            <person name="Denson S."/>
            <person name="Patil S."/>
            <person name="Macmil S."/>
            <person name="Qi S."/>
            <person name="Matskevitch T."/>
            <person name="Palculict T."/>
            <person name="Mathew T."/>
            <person name="Vee V."/>
            <person name="Velamala V."/>
            <person name="Korchina V."/>
            <person name="Cai W."/>
            <person name="Liu W."/>
            <person name="Dai W."/>
            <person name="Zou X."/>
            <person name="Zhu Y."/>
            <person name="Zhang Y."/>
            <person name="Wu Y.-Q."/>
            <person name="Xin Y."/>
            <person name="Nazarath L."/>
            <person name="Kovar C."/>
            <person name="Han Y."/>
            <person name="Muzny D."/>
            <person name="Gibbs R."/>
        </authorList>
    </citation>
    <scope>NUCLEOTIDE SEQUENCE [LARGE SCALE GENOMIC DNA]</scope>
    <source>
        <strain evidence="15">Jacobina</strain>
    </source>
</reference>
<proteinExistence type="inferred from homology"/>
<keyword evidence="3 13" id="KW-0121">Carboxypeptidase</keyword>
<evidence type="ECO:0000256" key="11">
    <source>
        <dbReference type="SAM" id="SignalP"/>
    </source>
</evidence>
<dbReference type="KEGG" id="lll:129792439"/>
<evidence type="ECO:0000256" key="10">
    <source>
        <dbReference type="PROSITE-ProRule" id="PRU01379"/>
    </source>
</evidence>
<evidence type="ECO:0000256" key="6">
    <source>
        <dbReference type="ARBA" id="ARBA00022729"/>
    </source>
</evidence>
<sequence length="335" mass="37957">MRFFSSLGVLSLLFVATLAGEGLNIPDKFHTVEFTHFWPVDEVNEYINEIAEANPDQVQVIPTRWTRELRPINAVKISSDMFANRPVVFIEAGLRPRDWAAHMVAIRVMHEFFSHYYNYLDVLEEIDIVIMPVSNPDGYEFSRNQDRGWTKNRQLNVGSDCVGVSVYHNFEPGFYVTPDPCEGHFSGPSAMSEQESRAVNHILGRFNVIAYFSLQAGGARANYGNNILYPFGHTYTVPDNEHDLFVFGDALSHAFTQAGGRRFSVGPAHNVWYDPHGNSLDHAAQVMNITFPFTIEMPYFGEHGYDIVEAEIEPLVESTLPGFIFIVNFFAGRIF</sequence>
<keyword evidence="9" id="KW-0482">Metalloprotease</keyword>
<dbReference type="InterPro" id="IPR000834">
    <property type="entry name" value="Peptidase_M14"/>
</dbReference>
<feature type="chain" id="PRO_5044555667" evidence="11">
    <location>
        <begin position="20"/>
        <end position="335"/>
    </location>
</feature>
<dbReference type="EMBL" id="AJWK01003990">
    <property type="status" value="NOT_ANNOTATED_CDS"/>
    <property type="molecule type" value="Genomic_DNA"/>
</dbReference>
<comment type="cofactor">
    <cofactor evidence="1">
        <name>Zn(2+)</name>
        <dbReference type="ChEBI" id="CHEBI:29105"/>
    </cofactor>
</comment>
<dbReference type="Pfam" id="PF00246">
    <property type="entry name" value="Peptidase_M14"/>
    <property type="match status" value="1"/>
</dbReference>
<evidence type="ECO:0000256" key="1">
    <source>
        <dbReference type="ARBA" id="ARBA00001947"/>
    </source>
</evidence>
<organism evidence="14 15">
    <name type="scientific">Lutzomyia longipalpis</name>
    <name type="common">Sand fly</name>
    <dbReference type="NCBI Taxonomy" id="7200"/>
    <lineage>
        <taxon>Eukaryota</taxon>
        <taxon>Metazoa</taxon>
        <taxon>Ecdysozoa</taxon>
        <taxon>Arthropoda</taxon>
        <taxon>Hexapoda</taxon>
        <taxon>Insecta</taxon>
        <taxon>Pterygota</taxon>
        <taxon>Neoptera</taxon>
        <taxon>Endopterygota</taxon>
        <taxon>Diptera</taxon>
        <taxon>Nematocera</taxon>
        <taxon>Psychodoidea</taxon>
        <taxon>Psychodidae</taxon>
        <taxon>Lutzomyia</taxon>
        <taxon>Lutzomyia</taxon>
    </lineage>
</organism>
<dbReference type="GO" id="GO:0005615">
    <property type="term" value="C:extracellular space"/>
    <property type="evidence" value="ECO:0007669"/>
    <property type="project" value="TreeGrafter"/>
</dbReference>
<dbReference type="SUPFAM" id="SSF53187">
    <property type="entry name" value="Zn-dependent exopeptidases"/>
    <property type="match status" value="1"/>
</dbReference>
<reference evidence="14" key="3">
    <citation type="submission" date="2020-05" db="UniProtKB">
        <authorList>
            <consortium name="EnsemblMetazoa"/>
        </authorList>
    </citation>
    <scope>IDENTIFICATION</scope>
    <source>
        <strain evidence="14">Jacobina</strain>
    </source>
</reference>
<accession>A0A1B0GH61</accession>
<keyword evidence="6 11" id="KW-0732">Signal</keyword>
<evidence type="ECO:0000256" key="9">
    <source>
        <dbReference type="ARBA" id="ARBA00023049"/>
    </source>
</evidence>
<keyword evidence="7" id="KW-0378">Hydrolase</keyword>
<evidence type="ECO:0000313" key="15">
    <source>
        <dbReference type="Proteomes" id="UP000092461"/>
    </source>
</evidence>
<dbReference type="GeneID" id="129792439"/>
<dbReference type="RefSeq" id="XP_055687477.1">
    <property type="nucleotide sequence ID" value="XM_055831502.1"/>
</dbReference>
<dbReference type="Gene3D" id="3.40.630.10">
    <property type="entry name" value="Zn peptidases"/>
    <property type="match status" value="1"/>
</dbReference>
<keyword evidence="15" id="KW-1185">Reference proteome</keyword>
<dbReference type="GO" id="GO:0006508">
    <property type="term" value="P:proteolysis"/>
    <property type="evidence" value="ECO:0007669"/>
    <property type="project" value="UniProtKB-KW"/>
</dbReference>
<evidence type="ECO:0000256" key="5">
    <source>
        <dbReference type="ARBA" id="ARBA00022723"/>
    </source>
</evidence>
<evidence type="ECO:0000259" key="12">
    <source>
        <dbReference type="PROSITE" id="PS52035"/>
    </source>
</evidence>
<evidence type="ECO:0000313" key="13">
    <source>
        <dbReference type="EMBL" id="MBC1180939.1"/>
    </source>
</evidence>
<feature type="domain" description="Peptidase M14" evidence="12">
    <location>
        <begin position="36"/>
        <end position="330"/>
    </location>
</feature>
<evidence type="ECO:0000313" key="14">
    <source>
        <dbReference type="EnsemblMetazoa" id="LLOJ001036-PA"/>
    </source>
</evidence>
<dbReference type="EMBL" id="GITU01012236">
    <property type="protein sequence ID" value="MBC1180939.1"/>
    <property type="molecule type" value="Transcribed_RNA"/>
</dbReference>
<dbReference type="GO" id="GO:0004181">
    <property type="term" value="F:metallocarboxypeptidase activity"/>
    <property type="evidence" value="ECO:0007669"/>
    <property type="project" value="InterPro"/>
</dbReference>
<dbReference type="AlphaFoldDB" id="A0A1B0GH61"/>
<dbReference type="VEuPathDB" id="VectorBase:LLONM1_003144"/>
<name>A0A1B0GH61_LUTLO</name>
<keyword evidence="5" id="KW-0479">Metal-binding</keyword>
<dbReference type="SMART" id="SM00631">
    <property type="entry name" value="Zn_pept"/>
    <property type="match status" value="1"/>
</dbReference>
<dbReference type="VEuPathDB" id="VectorBase:LLOJ001036"/>
<evidence type="ECO:0000256" key="2">
    <source>
        <dbReference type="ARBA" id="ARBA00005988"/>
    </source>
</evidence>
<dbReference type="PANTHER" id="PTHR11705">
    <property type="entry name" value="PROTEASE FAMILY M14 CARBOXYPEPTIDASE A,B"/>
    <property type="match status" value="1"/>
</dbReference>
<comment type="similarity">
    <text evidence="2 10">Belongs to the peptidase M14 family.</text>
</comment>
<dbReference type="Proteomes" id="UP000092461">
    <property type="component" value="Unassembled WGS sequence"/>
</dbReference>
<feature type="signal peptide" evidence="11">
    <location>
        <begin position="1"/>
        <end position="19"/>
    </location>
</feature>
<evidence type="ECO:0000256" key="3">
    <source>
        <dbReference type="ARBA" id="ARBA00022645"/>
    </source>
</evidence>
<dbReference type="GO" id="GO:0008270">
    <property type="term" value="F:zinc ion binding"/>
    <property type="evidence" value="ECO:0007669"/>
    <property type="project" value="InterPro"/>
</dbReference>
<evidence type="ECO:0000256" key="8">
    <source>
        <dbReference type="ARBA" id="ARBA00022833"/>
    </source>
</evidence>
<reference evidence="13" key="2">
    <citation type="journal article" date="2020" name="BMC">
        <title>Leishmania infection induces a limited differential gene expression in the sand fly midgut.</title>
        <authorList>
            <person name="Coutinho-Abreu I.V."/>
            <person name="Serafim T.D."/>
            <person name="Meneses C."/>
            <person name="Kamhawi S."/>
            <person name="Oliveira F."/>
            <person name="Valenzuela J.G."/>
        </authorList>
    </citation>
    <scope>NUCLEOTIDE SEQUENCE</scope>
    <source>
        <strain evidence="13">Jacobina</strain>
        <tissue evidence="13">Midgut</tissue>
    </source>
</reference>
<feature type="active site" description="Proton donor/acceptor" evidence="10">
    <location>
        <position position="296"/>
    </location>
</feature>
<dbReference type="FunFam" id="3.40.630.10:FF:000084">
    <property type="entry name" value="Carboxypeptidase B2"/>
    <property type="match status" value="1"/>
</dbReference>
<keyword evidence="4" id="KW-0645">Protease</keyword>
<dbReference type="OrthoDB" id="3626597at2759"/>
<evidence type="ECO:0000256" key="7">
    <source>
        <dbReference type="ARBA" id="ARBA00022801"/>
    </source>
</evidence>
<evidence type="ECO:0000256" key="4">
    <source>
        <dbReference type="ARBA" id="ARBA00022670"/>
    </source>
</evidence>
<dbReference type="PROSITE" id="PS52035">
    <property type="entry name" value="PEPTIDASE_M14"/>
    <property type="match status" value="1"/>
</dbReference>
<keyword evidence="8" id="KW-0862">Zinc</keyword>
<protein>
    <submittedName>
        <fullName evidence="13">Putative zinc carboxypeptidase</fullName>
    </submittedName>
</protein>
<dbReference type="EnsemblMetazoa" id="LLOJ001036-RA">
    <property type="protein sequence ID" value="LLOJ001036-PA"/>
    <property type="gene ID" value="LLOJ001036"/>
</dbReference>
<dbReference type="PANTHER" id="PTHR11705:SF140">
    <property type="entry name" value="FI02848P-RELATED"/>
    <property type="match status" value="1"/>
</dbReference>